<proteinExistence type="predicted"/>
<protein>
    <recommendedName>
        <fullName evidence="4">Extracellular solute-binding protein family 1</fullName>
    </recommendedName>
</protein>
<comment type="caution">
    <text evidence="2">The sequence shown here is derived from an EMBL/GenBank/DDBJ whole genome shotgun (WGS) entry which is preliminary data.</text>
</comment>
<sequence>MKNKLKQIFLIFIIALLSLSATGCGKKPSPVSTTNIPTNASGKVEIFTWRATEYEDLFRPYAGVFMESNPQVQIWYDQQGLKNYEENTTENIAEDFKPHVWSIPVDWLPDNQKKLVPMPDGLLGENTRSVDVIKEKILPGGDNDIYDSIIFDNQVYALPFTVDTLAIFHNRSLFRKALERWQQAHPRVANSEPSEEELRVTKLLTGPPKTWNDLLELIPLLTVRNGDQIEQAAIALGNVDNIRNADDIVQLMIYQNGGDIVSDGAEKMAVFKSSKVKENGELFYPAREALSLFSSFSDPTKANYTWNKNMPDSVEAFTTQKVAMVIDYPSFRNELVEKYANLYQNLDMVPISPVFQVSEEDAPVNFASFSVETVTNAAKAQGKVGLAWSWILGYMKTPNSQAITQTLLRPSPFKSITEERAKQSYGSISRQSLTARVTYKRHHVEFDALFNKMIRDVTENGQPIDDAVNQTNKLIDDLLKKP</sequence>
<dbReference type="Gene3D" id="3.40.190.10">
    <property type="entry name" value="Periplasmic binding protein-like II"/>
    <property type="match status" value="1"/>
</dbReference>
<dbReference type="PANTHER" id="PTHR43649">
    <property type="entry name" value="ARABINOSE-BINDING PROTEIN-RELATED"/>
    <property type="match status" value="1"/>
</dbReference>
<accession>A0A0G0LF72</accession>
<evidence type="ECO:0000256" key="1">
    <source>
        <dbReference type="SAM" id="SignalP"/>
    </source>
</evidence>
<feature type="chain" id="PRO_5002533314" description="Extracellular solute-binding protein family 1" evidence="1">
    <location>
        <begin position="24"/>
        <end position="482"/>
    </location>
</feature>
<dbReference type="Proteomes" id="UP000033934">
    <property type="component" value="Unassembled WGS sequence"/>
</dbReference>
<dbReference type="AlphaFoldDB" id="A0A0G0LF72"/>
<dbReference type="Pfam" id="PF01547">
    <property type="entry name" value="SBP_bac_1"/>
    <property type="match status" value="1"/>
</dbReference>
<gene>
    <name evidence="2" type="ORF">UT11_C0020G0010</name>
</gene>
<dbReference type="SUPFAM" id="SSF53850">
    <property type="entry name" value="Periplasmic binding protein-like II"/>
    <property type="match status" value="1"/>
</dbReference>
<organism evidence="2 3">
    <name type="scientific">Berkelbacteria bacterium GW2011_GWA2_38_9</name>
    <dbReference type="NCBI Taxonomy" id="1618334"/>
    <lineage>
        <taxon>Bacteria</taxon>
        <taxon>Candidatus Berkelbacteria</taxon>
    </lineage>
</organism>
<name>A0A0G0LF72_9BACT</name>
<feature type="signal peptide" evidence="1">
    <location>
        <begin position="1"/>
        <end position="23"/>
    </location>
</feature>
<dbReference type="InterPro" id="IPR006059">
    <property type="entry name" value="SBP"/>
</dbReference>
<reference evidence="2 3" key="1">
    <citation type="journal article" date="2015" name="Nature">
        <title>rRNA introns, odd ribosomes, and small enigmatic genomes across a large radiation of phyla.</title>
        <authorList>
            <person name="Brown C.T."/>
            <person name="Hug L.A."/>
            <person name="Thomas B.C."/>
            <person name="Sharon I."/>
            <person name="Castelle C.J."/>
            <person name="Singh A."/>
            <person name="Wilkins M.J."/>
            <person name="Williams K.H."/>
            <person name="Banfield J.F."/>
        </authorList>
    </citation>
    <scope>NUCLEOTIDE SEQUENCE [LARGE SCALE GENOMIC DNA]</scope>
</reference>
<evidence type="ECO:0000313" key="3">
    <source>
        <dbReference type="Proteomes" id="UP000033934"/>
    </source>
</evidence>
<evidence type="ECO:0008006" key="4">
    <source>
        <dbReference type="Google" id="ProtNLM"/>
    </source>
</evidence>
<dbReference type="EMBL" id="LBVO01000020">
    <property type="protein sequence ID" value="KKQ89687.1"/>
    <property type="molecule type" value="Genomic_DNA"/>
</dbReference>
<evidence type="ECO:0000313" key="2">
    <source>
        <dbReference type="EMBL" id="KKQ89687.1"/>
    </source>
</evidence>
<dbReference type="PROSITE" id="PS51257">
    <property type="entry name" value="PROKAR_LIPOPROTEIN"/>
    <property type="match status" value="1"/>
</dbReference>
<keyword evidence="1" id="KW-0732">Signal</keyword>
<dbReference type="InterPro" id="IPR050490">
    <property type="entry name" value="Bact_solute-bd_prot1"/>
</dbReference>